<evidence type="ECO:0000256" key="1">
    <source>
        <dbReference type="ARBA" id="ARBA00000312"/>
    </source>
</evidence>
<accession>A0A7Z0SMT4</accession>
<gene>
    <name evidence="18" type="ORF">HZU72_16590</name>
</gene>
<comment type="function">
    <text evidence="4">Catalyzes ATP-dependent phosphorylation of adenosylcobinamide and addition of GMP to adenosylcobinamide phosphate.</text>
</comment>
<keyword evidence="10" id="KW-0169">Cobalamin biosynthesis</keyword>
<evidence type="ECO:0000256" key="3">
    <source>
        <dbReference type="ARBA" id="ARBA00001522"/>
    </source>
</evidence>
<dbReference type="EC" id="2.7.7.62" evidence="9"/>
<evidence type="ECO:0000256" key="4">
    <source>
        <dbReference type="ARBA" id="ARBA00003889"/>
    </source>
</evidence>
<evidence type="ECO:0000256" key="9">
    <source>
        <dbReference type="ARBA" id="ARBA00012523"/>
    </source>
</evidence>
<evidence type="ECO:0000313" key="19">
    <source>
        <dbReference type="Proteomes" id="UP000520876"/>
    </source>
</evidence>
<dbReference type="GO" id="GO:0043752">
    <property type="term" value="F:adenosylcobinamide kinase activity"/>
    <property type="evidence" value="ECO:0007669"/>
    <property type="project" value="UniProtKB-EC"/>
</dbReference>
<keyword evidence="18" id="KW-0548">Nucleotidyltransferase</keyword>
<comment type="caution">
    <text evidence="18">The sequence shown here is derived from an EMBL/GenBank/DDBJ whole genome shotgun (WGS) entry which is preliminary data.</text>
</comment>
<evidence type="ECO:0000256" key="12">
    <source>
        <dbReference type="ARBA" id="ARBA00022741"/>
    </source>
</evidence>
<dbReference type="InterPro" id="IPR003203">
    <property type="entry name" value="CobU/CobP"/>
</dbReference>
<evidence type="ECO:0000256" key="2">
    <source>
        <dbReference type="ARBA" id="ARBA00000711"/>
    </source>
</evidence>
<comment type="pathway">
    <text evidence="6">Cofactor biosynthesis; adenosylcobalamin biosynthesis; adenosylcobalamin from cob(II)yrinate a,c-diamide: step 5/7.</text>
</comment>
<reference evidence="18 19" key="1">
    <citation type="submission" date="2020-07" db="EMBL/GenBank/DDBJ databases">
        <title>Halomonas sp. QX-2 draft genome sequence.</title>
        <authorList>
            <person name="Qiu X."/>
        </authorList>
    </citation>
    <scope>NUCLEOTIDE SEQUENCE [LARGE SCALE GENOMIC DNA]</scope>
    <source>
        <strain evidence="18 19">QX-2</strain>
    </source>
</reference>
<dbReference type="UniPathway" id="UPA00148">
    <property type="reaction ID" value="UER00236"/>
</dbReference>
<dbReference type="AlphaFoldDB" id="A0A7Z0SMT4"/>
<evidence type="ECO:0000256" key="15">
    <source>
        <dbReference type="ARBA" id="ARBA00023134"/>
    </source>
</evidence>
<sequence>MQLFIGGACAGKRDAVAARFPTANGWRLDAAKPFSDSQQALVADIPLVITGVLEWLSAALERDDNDTLRQQWQNDMAALCQRAEALNAPLIIITNEVGRGVVPMQPEQRRLRDFNGWFVQDATAQAEQVWYVRHGLVMAVK</sequence>
<comment type="catalytic activity">
    <reaction evidence="1">
        <text>adenosylcob(III)inamide + ATP = adenosylcob(III)inamide phosphate + ADP + H(+)</text>
        <dbReference type="Rhea" id="RHEA:15769"/>
        <dbReference type="ChEBI" id="CHEBI:2480"/>
        <dbReference type="ChEBI" id="CHEBI:15378"/>
        <dbReference type="ChEBI" id="CHEBI:30616"/>
        <dbReference type="ChEBI" id="CHEBI:58502"/>
        <dbReference type="ChEBI" id="CHEBI:456216"/>
        <dbReference type="EC" id="2.7.1.156"/>
    </reaction>
</comment>
<keyword evidence="11 18" id="KW-0808">Transferase</keyword>
<evidence type="ECO:0000256" key="10">
    <source>
        <dbReference type="ARBA" id="ARBA00022573"/>
    </source>
</evidence>
<dbReference type="GO" id="GO:0009236">
    <property type="term" value="P:cobalamin biosynthetic process"/>
    <property type="evidence" value="ECO:0007669"/>
    <property type="project" value="UniProtKB-UniPathway"/>
</dbReference>
<keyword evidence="12" id="KW-0547">Nucleotide-binding</keyword>
<evidence type="ECO:0000256" key="7">
    <source>
        <dbReference type="ARBA" id="ARBA00007490"/>
    </source>
</evidence>
<organism evidence="18 19">
    <name type="scientific">Vreelandella sedimenti</name>
    <dbReference type="NCBI Taxonomy" id="2729618"/>
    <lineage>
        <taxon>Bacteria</taxon>
        <taxon>Pseudomonadati</taxon>
        <taxon>Pseudomonadota</taxon>
        <taxon>Gammaproteobacteria</taxon>
        <taxon>Oceanospirillales</taxon>
        <taxon>Halomonadaceae</taxon>
        <taxon>Vreelandella</taxon>
    </lineage>
</organism>
<dbReference type="InterPro" id="IPR027417">
    <property type="entry name" value="P-loop_NTPase"/>
</dbReference>
<evidence type="ECO:0000256" key="13">
    <source>
        <dbReference type="ARBA" id="ARBA00022777"/>
    </source>
</evidence>
<evidence type="ECO:0000256" key="5">
    <source>
        <dbReference type="ARBA" id="ARBA00004692"/>
    </source>
</evidence>
<evidence type="ECO:0000256" key="6">
    <source>
        <dbReference type="ARBA" id="ARBA00005159"/>
    </source>
</evidence>
<dbReference type="Proteomes" id="UP000520876">
    <property type="component" value="Unassembled WGS sequence"/>
</dbReference>
<dbReference type="SUPFAM" id="SSF52540">
    <property type="entry name" value="P-loop containing nucleoside triphosphate hydrolases"/>
    <property type="match status" value="1"/>
</dbReference>
<dbReference type="PANTHER" id="PTHR34848:SF1">
    <property type="entry name" value="BIFUNCTIONAL ADENOSYLCOBALAMIN BIOSYNTHESIS PROTEIN COBU"/>
    <property type="match status" value="1"/>
</dbReference>
<evidence type="ECO:0000256" key="14">
    <source>
        <dbReference type="ARBA" id="ARBA00022840"/>
    </source>
</evidence>
<dbReference type="PANTHER" id="PTHR34848">
    <property type="match status" value="1"/>
</dbReference>
<keyword evidence="14" id="KW-0067">ATP-binding</keyword>
<keyword evidence="15" id="KW-0342">GTP-binding</keyword>
<proteinExistence type="inferred from homology"/>
<dbReference type="GO" id="GO:0008820">
    <property type="term" value="F:cobinamide phosphate guanylyltransferase activity"/>
    <property type="evidence" value="ECO:0007669"/>
    <property type="project" value="UniProtKB-EC"/>
</dbReference>
<name>A0A7Z0SMT4_9GAMM</name>
<comment type="catalytic activity">
    <reaction evidence="3">
        <text>adenosylcob(III)inamide + GTP = adenosylcob(III)inamide phosphate + GDP + H(+)</text>
        <dbReference type="Rhea" id="RHEA:15765"/>
        <dbReference type="ChEBI" id="CHEBI:2480"/>
        <dbReference type="ChEBI" id="CHEBI:15378"/>
        <dbReference type="ChEBI" id="CHEBI:37565"/>
        <dbReference type="ChEBI" id="CHEBI:58189"/>
        <dbReference type="ChEBI" id="CHEBI:58502"/>
        <dbReference type="EC" id="2.7.1.156"/>
    </reaction>
</comment>
<dbReference type="RefSeq" id="WP_180094039.1">
    <property type="nucleotide sequence ID" value="NZ_CAXAZJ010000004.1"/>
</dbReference>
<comment type="pathway">
    <text evidence="5">Cofactor biosynthesis; adenosylcobalamin biosynthesis; adenosylcobalamin from cob(II)yrinate a,c-diamide: step 6/7.</text>
</comment>
<evidence type="ECO:0000256" key="16">
    <source>
        <dbReference type="ARBA" id="ARBA00029570"/>
    </source>
</evidence>
<dbReference type="EC" id="2.7.1.156" evidence="8"/>
<evidence type="ECO:0000256" key="11">
    <source>
        <dbReference type="ARBA" id="ARBA00022679"/>
    </source>
</evidence>
<protein>
    <recommendedName>
        <fullName evidence="16">Adenosylcobinamide kinase</fullName>
        <ecNumber evidence="8">2.7.1.156</ecNumber>
        <ecNumber evidence="9">2.7.7.62</ecNumber>
    </recommendedName>
    <alternativeName>
        <fullName evidence="17">Adenosylcobinamide-phosphate guanylyltransferase</fullName>
    </alternativeName>
</protein>
<keyword evidence="19" id="KW-1185">Reference proteome</keyword>
<dbReference type="GO" id="GO:0005524">
    <property type="term" value="F:ATP binding"/>
    <property type="evidence" value="ECO:0007669"/>
    <property type="project" value="UniProtKB-KW"/>
</dbReference>
<evidence type="ECO:0000256" key="17">
    <source>
        <dbReference type="ARBA" id="ARBA00030571"/>
    </source>
</evidence>
<dbReference type="Gene3D" id="3.40.50.300">
    <property type="entry name" value="P-loop containing nucleotide triphosphate hydrolases"/>
    <property type="match status" value="1"/>
</dbReference>
<dbReference type="Pfam" id="PF02283">
    <property type="entry name" value="CobU"/>
    <property type="match status" value="1"/>
</dbReference>
<keyword evidence="13 18" id="KW-0418">Kinase</keyword>
<comment type="similarity">
    <text evidence="7">Belongs to the CobU/CobP family.</text>
</comment>
<comment type="catalytic activity">
    <reaction evidence="2">
        <text>adenosylcob(III)inamide phosphate + GTP + H(+) = adenosylcob(III)inamide-GDP + diphosphate</text>
        <dbReference type="Rhea" id="RHEA:22712"/>
        <dbReference type="ChEBI" id="CHEBI:15378"/>
        <dbReference type="ChEBI" id="CHEBI:33019"/>
        <dbReference type="ChEBI" id="CHEBI:37565"/>
        <dbReference type="ChEBI" id="CHEBI:58502"/>
        <dbReference type="ChEBI" id="CHEBI:60487"/>
        <dbReference type="EC" id="2.7.7.62"/>
    </reaction>
</comment>
<dbReference type="GO" id="GO:0005525">
    <property type="term" value="F:GTP binding"/>
    <property type="evidence" value="ECO:0007669"/>
    <property type="project" value="UniProtKB-KW"/>
</dbReference>
<evidence type="ECO:0000313" key="18">
    <source>
        <dbReference type="EMBL" id="NYT74032.1"/>
    </source>
</evidence>
<dbReference type="EMBL" id="JACCGK010000014">
    <property type="protein sequence ID" value="NYT74032.1"/>
    <property type="molecule type" value="Genomic_DNA"/>
</dbReference>
<evidence type="ECO:0000256" key="8">
    <source>
        <dbReference type="ARBA" id="ARBA00012016"/>
    </source>
</evidence>